<feature type="signal peptide" evidence="2">
    <location>
        <begin position="1"/>
        <end position="17"/>
    </location>
</feature>
<evidence type="ECO:0000313" key="4">
    <source>
        <dbReference type="Proteomes" id="UP001482620"/>
    </source>
</evidence>
<comment type="caution">
    <text evidence="3">The sequence shown here is derived from an EMBL/GenBank/DDBJ whole genome shotgun (WGS) entry which is preliminary data.</text>
</comment>
<dbReference type="EMBL" id="JAHRIQ010069853">
    <property type="protein sequence ID" value="MEQ2243308.1"/>
    <property type="molecule type" value="Genomic_DNA"/>
</dbReference>
<proteinExistence type="predicted"/>
<keyword evidence="4" id="KW-1185">Reference proteome</keyword>
<reference evidence="3 4" key="1">
    <citation type="submission" date="2021-06" db="EMBL/GenBank/DDBJ databases">
        <authorList>
            <person name="Palmer J.M."/>
        </authorList>
    </citation>
    <scope>NUCLEOTIDE SEQUENCE [LARGE SCALE GENOMIC DNA]</scope>
    <source>
        <strain evidence="4">if_2019</strain>
        <tissue evidence="3">Muscle</tissue>
    </source>
</reference>
<gene>
    <name evidence="3" type="ORF">ILYODFUR_005739</name>
</gene>
<name>A0ABV0UHR4_9TELE</name>
<feature type="transmembrane region" description="Helical" evidence="1">
    <location>
        <begin position="33"/>
        <end position="52"/>
    </location>
</feature>
<dbReference type="Proteomes" id="UP001482620">
    <property type="component" value="Unassembled WGS sequence"/>
</dbReference>
<organism evidence="3 4">
    <name type="scientific">Ilyodon furcidens</name>
    <name type="common">goldbreast splitfin</name>
    <dbReference type="NCBI Taxonomy" id="33524"/>
    <lineage>
        <taxon>Eukaryota</taxon>
        <taxon>Metazoa</taxon>
        <taxon>Chordata</taxon>
        <taxon>Craniata</taxon>
        <taxon>Vertebrata</taxon>
        <taxon>Euteleostomi</taxon>
        <taxon>Actinopterygii</taxon>
        <taxon>Neopterygii</taxon>
        <taxon>Teleostei</taxon>
        <taxon>Neoteleostei</taxon>
        <taxon>Acanthomorphata</taxon>
        <taxon>Ovalentaria</taxon>
        <taxon>Atherinomorphae</taxon>
        <taxon>Cyprinodontiformes</taxon>
        <taxon>Goodeidae</taxon>
        <taxon>Ilyodon</taxon>
    </lineage>
</organism>
<accession>A0ABV0UHR4</accession>
<sequence length="104" mass="10983">MLVVCPFLCHIFLLCWAGWSALFFEVGPHSWRSLYVYGCLLFLGAFLGGGPISSPPHSLPMAGVSASWCISGFQCPGLGALVLTPSGCLPGPEPPDPFGSLLEE</sequence>
<protein>
    <submittedName>
        <fullName evidence="3">Uncharacterized protein</fullName>
    </submittedName>
</protein>
<keyword evidence="1" id="KW-0472">Membrane</keyword>
<evidence type="ECO:0000313" key="3">
    <source>
        <dbReference type="EMBL" id="MEQ2243308.1"/>
    </source>
</evidence>
<evidence type="ECO:0000256" key="1">
    <source>
        <dbReference type="SAM" id="Phobius"/>
    </source>
</evidence>
<keyword evidence="1" id="KW-0812">Transmembrane</keyword>
<keyword evidence="1" id="KW-1133">Transmembrane helix</keyword>
<evidence type="ECO:0000256" key="2">
    <source>
        <dbReference type="SAM" id="SignalP"/>
    </source>
</evidence>
<keyword evidence="2" id="KW-0732">Signal</keyword>
<feature type="chain" id="PRO_5046395976" evidence="2">
    <location>
        <begin position="18"/>
        <end position="104"/>
    </location>
</feature>